<protein>
    <submittedName>
        <fullName evidence="7">Transcription factor bhlh</fullName>
    </submittedName>
</protein>
<dbReference type="GO" id="GO:0046983">
    <property type="term" value="F:protein dimerization activity"/>
    <property type="evidence" value="ECO:0007669"/>
    <property type="project" value="InterPro"/>
</dbReference>
<evidence type="ECO:0000256" key="3">
    <source>
        <dbReference type="ARBA" id="ARBA00023163"/>
    </source>
</evidence>
<evidence type="ECO:0000256" key="4">
    <source>
        <dbReference type="ARBA" id="ARBA00023242"/>
    </source>
</evidence>
<feature type="domain" description="BHLH" evidence="6">
    <location>
        <begin position="76"/>
        <end position="126"/>
    </location>
</feature>
<accession>A0A7J6X6R5</accession>
<evidence type="ECO:0000256" key="5">
    <source>
        <dbReference type="SAM" id="MobiDB-lite"/>
    </source>
</evidence>
<proteinExistence type="predicted"/>
<name>A0A7J6X6R5_THATH</name>
<evidence type="ECO:0000313" key="8">
    <source>
        <dbReference type="Proteomes" id="UP000554482"/>
    </source>
</evidence>
<evidence type="ECO:0000313" key="7">
    <source>
        <dbReference type="EMBL" id="KAF5204062.1"/>
    </source>
</evidence>
<dbReference type="Proteomes" id="UP000554482">
    <property type="component" value="Unassembled WGS sequence"/>
</dbReference>
<dbReference type="EMBL" id="JABWDY010005917">
    <property type="protein sequence ID" value="KAF5204062.1"/>
    <property type="molecule type" value="Genomic_DNA"/>
</dbReference>
<keyword evidence="3" id="KW-0804">Transcription</keyword>
<reference evidence="7 8" key="1">
    <citation type="submission" date="2020-06" db="EMBL/GenBank/DDBJ databases">
        <title>Transcriptomic and genomic resources for Thalictrum thalictroides and T. hernandezii: Facilitating candidate gene discovery in an emerging model plant lineage.</title>
        <authorList>
            <person name="Arias T."/>
            <person name="Riano-Pachon D.M."/>
            <person name="Di Stilio V.S."/>
        </authorList>
    </citation>
    <scope>NUCLEOTIDE SEQUENCE [LARGE SCALE GENOMIC DNA]</scope>
    <source>
        <strain evidence="8">cv. WT478/WT964</strain>
        <tissue evidence="7">Leaves</tissue>
    </source>
</reference>
<keyword evidence="8" id="KW-1185">Reference proteome</keyword>
<evidence type="ECO:0000259" key="6">
    <source>
        <dbReference type="PROSITE" id="PS50888"/>
    </source>
</evidence>
<dbReference type="GO" id="GO:0003700">
    <property type="term" value="F:DNA-binding transcription factor activity"/>
    <property type="evidence" value="ECO:0007669"/>
    <property type="project" value="TreeGrafter"/>
</dbReference>
<feature type="region of interest" description="Disordered" evidence="5">
    <location>
        <begin position="30"/>
        <end position="89"/>
    </location>
</feature>
<dbReference type="InterPro" id="IPR024097">
    <property type="entry name" value="bHLH_ZIP_TF"/>
</dbReference>
<comment type="subcellular location">
    <subcellularLocation>
        <location evidence="1">Nucleus</location>
    </subcellularLocation>
</comment>
<organism evidence="7 8">
    <name type="scientific">Thalictrum thalictroides</name>
    <name type="common">Rue-anemone</name>
    <name type="synonym">Anemone thalictroides</name>
    <dbReference type="NCBI Taxonomy" id="46969"/>
    <lineage>
        <taxon>Eukaryota</taxon>
        <taxon>Viridiplantae</taxon>
        <taxon>Streptophyta</taxon>
        <taxon>Embryophyta</taxon>
        <taxon>Tracheophyta</taxon>
        <taxon>Spermatophyta</taxon>
        <taxon>Magnoliopsida</taxon>
        <taxon>Ranunculales</taxon>
        <taxon>Ranunculaceae</taxon>
        <taxon>Thalictroideae</taxon>
        <taxon>Thalictrum</taxon>
    </lineage>
</organism>
<dbReference type="InterPro" id="IPR011598">
    <property type="entry name" value="bHLH_dom"/>
</dbReference>
<sequence length="181" mass="20163">MKAWKKACSTASGALVVPKNMNYLLKPITFSGPEKEQGEDKVADDGHENRDVSCLSSSESKDSKRNTRAKKQRNCSDNDTDKIKSKDVRREEISERQLLQGLVPGCDKVTSKAIMLDEIINYVQSLQHQVEFLSMKLAHFLTYDMGGFSSELFPPTVQLSNSCSSDDIAAPFITTTNSRVH</sequence>
<evidence type="ECO:0000256" key="2">
    <source>
        <dbReference type="ARBA" id="ARBA00023015"/>
    </source>
</evidence>
<dbReference type="PROSITE" id="PS50888">
    <property type="entry name" value="BHLH"/>
    <property type="match status" value="1"/>
</dbReference>
<dbReference type="PANTHER" id="PTHR12565:SF184">
    <property type="entry name" value="BHLH TRANSCRIPTION FACTOR"/>
    <property type="match status" value="1"/>
</dbReference>
<keyword evidence="4" id="KW-0539">Nucleus</keyword>
<dbReference type="OrthoDB" id="1915602at2759"/>
<dbReference type="PANTHER" id="PTHR12565">
    <property type="entry name" value="STEROL REGULATORY ELEMENT-BINDING PROTEIN"/>
    <property type="match status" value="1"/>
</dbReference>
<feature type="compositionally biased region" description="Basic and acidic residues" evidence="5">
    <location>
        <begin position="74"/>
        <end position="89"/>
    </location>
</feature>
<gene>
    <name evidence="7" type="ORF">FRX31_006351</name>
</gene>
<dbReference type="AlphaFoldDB" id="A0A7J6X6R5"/>
<feature type="compositionally biased region" description="Basic and acidic residues" evidence="5">
    <location>
        <begin position="33"/>
        <end position="51"/>
    </location>
</feature>
<dbReference type="SUPFAM" id="SSF47459">
    <property type="entry name" value="HLH, helix-loop-helix DNA-binding domain"/>
    <property type="match status" value="1"/>
</dbReference>
<dbReference type="InterPro" id="IPR036638">
    <property type="entry name" value="HLH_DNA-bd_sf"/>
</dbReference>
<dbReference type="GO" id="GO:0005634">
    <property type="term" value="C:nucleus"/>
    <property type="evidence" value="ECO:0007669"/>
    <property type="project" value="UniProtKB-SubCell"/>
</dbReference>
<comment type="caution">
    <text evidence="7">The sequence shown here is derived from an EMBL/GenBank/DDBJ whole genome shotgun (WGS) entry which is preliminary data.</text>
</comment>
<dbReference type="Gene3D" id="4.10.280.10">
    <property type="entry name" value="Helix-loop-helix DNA-binding domain"/>
    <property type="match status" value="1"/>
</dbReference>
<keyword evidence="2" id="KW-0805">Transcription regulation</keyword>
<evidence type="ECO:0000256" key="1">
    <source>
        <dbReference type="ARBA" id="ARBA00004123"/>
    </source>
</evidence>